<dbReference type="Pfam" id="PF01926">
    <property type="entry name" value="MMR_HSR1"/>
    <property type="match status" value="1"/>
</dbReference>
<dbReference type="InterPro" id="IPR027417">
    <property type="entry name" value="P-loop_NTPase"/>
</dbReference>
<comment type="subcellular location">
    <subcellularLocation>
        <location evidence="3">Cytoplasm</location>
    </subcellularLocation>
</comment>
<keyword evidence="3" id="KW-0963">Cytoplasm</keyword>
<dbReference type="Gene3D" id="1.10.1580.10">
    <property type="match status" value="1"/>
</dbReference>
<evidence type="ECO:0000256" key="1">
    <source>
        <dbReference type="ARBA" id="ARBA00022741"/>
    </source>
</evidence>
<keyword evidence="2 3" id="KW-0342">GTP-binding</keyword>
<comment type="function">
    <text evidence="3">Required for a late step of 50S ribosomal subunit assembly. Has GTPase activity.</text>
</comment>
<dbReference type="RefSeq" id="WP_244349307.1">
    <property type="nucleotide sequence ID" value="NZ_JAFIRA010000006.1"/>
</dbReference>
<dbReference type="SUPFAM" id="SSF52540">
    <property type="entry name" value="P-loop containing nucleoside triphosphate hydrolases"/>
    <property type="match status" value="1"/>
</dbReference>
<gene>
    <name evidence="5" type="primary">ylqF</name>
    <name evidence="5" type="ORF">JX360_04035</name>
</gene>
<dbReference type="PANTHER" id="PTHR45782:SF5">
    <property type="entry name" value="DAR GTPASE 3, CHLOROPLASTIC"/>
    <property type="match status" value="1"/>
</dbReference>
<dbReference type="PROSITE" id="PS51721">
    <property type="entry name" value="G_CP"/>
    <property type="match status" value="1"/>
</dbReference>
<keyword evidence="6" id="KW-1185">Reference proteome</keyword>
<evidence type="ECO:0000313" key="6">
    <source>
        <dbReference type="Proteomes" id="UP000830835"/>
    </source>
</evidence>
<comment type="caution">
    <text evidence="5">The sequence shown here is derived from an EMBL/GenBank/DDBJ whole genome shotgun (WGS) entry which is preliminary data.</text>
</comment>
<organism evidence="5 6">
    <name type="scientific">Thermostichus vulcanus str. 'Rupite'</name>
    <dbReference type="NCBI Taxonomy" id="2813851"/>
    <lineage>
        <taxon>Bacteria</taxon>
        <taxon>Bacillati</taxon>
        <taxon>Cyanobacteriota</taxon>
        <taxon>Cyanophyceae</taxon>
        <taxon>Thermostichales</taxon>
        <taxon>Thermostichaceae</taxon>
        <taxon>Thermostichus</taxon>
    </lineage>
</organism>
<protein>
    <recommendedName>
        <fullName evidence="3">Ribosome biogenesis GTPase A</fullName>
    </recommendedName>
</protein>
<dbReference type="CDD" id="cd01856">
    <property type="entry name" value="YlqF"/>
    <property type="match status" value="1"/>
</dbReference>
<dbReference type="InterPro" id="IPR030378">
    <property type="entry name" value="G_CP_dom"/>
</dbReference>
<dbReference type="InterPro" id="IPR019991">
    <property type="entry name" value="GTP-bd_ribosome_bgen"/>
</dbReference>
<reference evidence="5" key="1">
    <citation type="submission" date="2021-02" db="EMBL/GenBank/DDBJ databases">
        <title>The CRISPR/cas machinery reduction and long-range gene transfer in the hot spring cyanobacterium Synechococcus.</title>
        <authorList>
            <person name="Dvorak P."/>
            <person name="Jahodarova E."/>
            <person name="Hasler P."/>
            <person name="Poulickova A."/>
        </authorList>
    </citation>
    <scope>NUCLEOTIDE SEQUENCE</scope>
    <source>
        <strain evidence="5">Rupite</strain>
    </source>
</reference>
<feature type="domain" description="CP-type G" evidence="4">
    <location>
        <begin position="17"/>
        <end position="181"/>
    </location>
</feature>
<dbReference type="Gene3D" id="3.40.50.300">
    <property type="entry name" value="P-loop containing nucleotide triphosphate hydrolases"/>
    <property type="match status" value="1"/>
</dbReference>
<dbReference type="NCBIfam" id="TIGR03596">
    <property type="entry name" value="GTPase_YlqF"/>
    <property type="match status" value="1"/>
</dbReference>
<evidence type="ECO:0000256" key="3">
    <source>
        <dbReference type="PIRNR" id="PIRNR006230"/>
    </source>
</evidence>
<sequence>MSSPAIQWYPGHIAKAISQLREQLQRVDVVIEVLDARIPLASRHPELGQWLGEKPRVLALNRVDCVDPSALKAWQDWFTGQGIPVYPTNGQSGEGVNRLKQAILQLGQSVNARRQQRGMRPRAIRAVVVGFPNVGKSALLNRLLGRRVAESAARPGVTRQLRWVRLGGDLDLLDSPGIIPPLLPDQEAATKLAICDDIGEAAYTPELVAAHFLDHVRMVHPQAEAILQKRYGWSAGIPTGEVAVHELAERHYQGDLERAARQILNDYRKGLLGPLALELPSTPQATAGPQE</sequence>
<evidence type="ECO:0000313" key="5">
    <source>
        <dbReference type="EMBL" id="MCJ2542082.1"/>
    </source>
</evidence>
<name>A0ABT0C8N6_THEVL</name>
<dbReference type="InterPro" id="IPR006073">
    <property type="entry name" value="GTP-bd"/>
</dbReference>
<dbReference type="Proteomes" id="UP000830835">
    <property type="component" value="Unassembled WGS sequence"/>
</dbReference>
<proteinExistence type="inferred from homology"/>
<dbReference type="PRINTS" id="PR00326">
    <property type="entry name" value="GTP1OBG"/>
</dbReference>
<accession>A0ABT0C8N6</accession>
<evidence type="ECO:0000259" key="4">
    <source>
        <dbReference type="PROSITE" id="PS51721"/>
    </source>
</evidence>
<dbReference type="EMBL" id="JAFIRA010000006">
    <property type="protein sequence ID" value="MCJ2542082.1"/>
    <property type="molecule type" value="Genomic_DNA"/>
</dbReference>
<dbReference type="InterPro" id="IPR016478">
    <property type="entry name" value="GTPase_MTG1"/>
</dbReference>
<comment type="similarity">
    <text evidence="3">Belongs to the TRAFAC class YlqF/YawG GTPase family. MTG1 subfamily.</text>
</comment>
<dbReference type="InterPro" id="IPR023179">
    <property type="entry name" value="GTP-bd_ortho_bundle_sf"/>
</dbReference>
<dbReference type="PIRSF" id="PIRSF006230">
    <property type="entry name" value="MG442"/>
    <property type="match status" value="1"/>
</dbReference>
<keyword evidence="1 3" id="KW-0547">Nucleotide-binding</keyword>
<evidence type="ECO:0000256" key="2">
    <source>
        <dbReference type="ARBA" id="ARBA00023134"/>
    </source>
</evidence>
<dbReference type="PANTHER" id="PTHR45782">
    <property type="entry name" value="MITOCHONDRIAL RIBOSOME-ASSOCIATED GTPASE 1"/>
    <property type="match status" value="1"/>
</dbReference>